<evidence type="ECO:0000313" key="2">
    <source>
        <dbReference type="Proteomes" id="UP000593567"/>
    </source>
</evidence>
<accession>A0A7J7KMG7</accession>
<sequence>MISSRFGSHYYSSLVRCKSKLKVTIVQLCPMKKTNATILSFILRAKVTSVRNFKHRKNQIASPPRCN</sequence>
<dbReference type="EMBL" id="VXIV02000274">
    <property type="protein sequence ID" value="KAF6039337.1"/>
    <property type="molecule type" value="Genomic_DNA"/>
</dbReference>
<keyword evidence="2" id="KW-1185">Reference proteome</keyword>
<evidence type="ECO:0000313" key="1">
    <source>
        <dbReference type="EMBL" id="KAF6039337.1"/>
    </source>
</evidence>
<dbReference type="Proteomes" id="UP000593567">
    <property type="component" value="Unassembled WGS sequence"/>
</dbReference>
<protein>
    <submittedName>
        <fullName evidence="1">Uncharacterized protein</fullName>
    </submittedName>
</protein>
<gene>
    <name evidence="1" type="ORF">EB796_002363</name>
</gene>
<comment type="caution">
    <text evidence="1">The sequence shown here is derived from an EMBL/GenBank/DDBJ whole genome shotgun (WGS) entry which is preliminary data.</text>
</comment>
<proteinExistence type="predicted"/>
<reference evidence="1" key="1">
    <citation type="submission" date="2020-06" db="EMBL/GenBank/DDBJ databases">
        <title>Draft genome of Bugula neritina, a colonial animal packing powerful symbionts and potential medicines.</title>
        <authorList>
            <person name="Rayko M."/>
        </authorList>
    </citation>
    <scope>NUCLEOTIDE SEQUENCE [LARGE SCALE GENOMIC DNA]</scope>
    <source>
        <strain evidence="1">Kwan_BN1</strain>
    </source>
</reference>
<name>A0A7J7KMG7_BUGNE</name>
<organism evidence="1 2">
    <name type="scientific">Bugula neritina</name>
    <name type="common">Brown bryozoan</name>
    <name type="synonym">Sertularia neritina</name>
    <dbReference type="NCBI Taxonomy" id="10212"/>
    <lineage>
        <taxon>Eukaryota</taxon>
        <taxon>Metazoa</taxon>
        <taxon>Spiralia</taxon>
        <taxon>Lophotrochozoa</taxon>
        <taxon>Bryozoa</taxon>
        <taxon>Gymnolaemata</taxon>
        <taxon>Cheilostomatida</taxon>
        <taxon>Flustrina</taxon>
        <taxon>Buguloidea</taxon>
        <taxon>Bugulidae</taxon>
        <taxon>Bugula</taxon>
    </lineage>
</organism>
<dbReference type="AlphaFoldDB" id="A0A7J7KMG7"/>